<dbReference type="Gramene" id="ORUFI07G09500.1">
    <property type="protein sequence ID" value="ORUFI07G09500.1"/>
    <property type="gene ID" value="ORUFI07G09500"/>
</dbReference>
<evidence type="ECO:0000313" key="2">
    <source>
        <dbReference type="Proteomes" id="UP000008022"/>
    </source>
</evidence>
<dbReference type="Proteomes" id="UP000008022">
    <property type="component" value="Unassembled WGS sequence"/>
</dbReference>
<sequence>MPALLSAALLRLLPCSRRRYAGGGRHEQTAFGGFYIIDEESGAGNESLIELQPALCAGMCGAGTSRRLNYSRTYQGFNREVHFTLESLENNPPPRSQELLYGFNSSALNRAFLVGF</sequence>
<dbReference type="AlphaFoldDB" id="A0A0E0Q6C9"/>
<protein>
    <submittedName>
        <fullName evidence="1">Uncharacterized protein</fullName>
    </submittedName>
</protein>
<proteinExistence type="predicted"/>
<reference evidence="2" key="1">
    <citation type="submission" date="2013-06" db="EMBL/GenBank/DDBJ databases">
        <authorList>
            <person name="Zhao Q."/>
        </authorList>
    </citation>
    <scope>NUCLEOTIDE SEQUENCE</scope>
    <source>
        <strain evidence="2">cv. W1943</strain>
    </source>
</reference>
<dbReference type="EnsemblPlants" id="ORUFI07G09500.1">
    <property type="protein sequence ID" value="ORUFI07G09500.1"/>
    <property type="gene ID" value="ORUFI07G09500"/>
</dbReference>
<organism evidence="1 2">
    <name type="scientific">Oryza rufipogon</name>
    <name type="common">Brownbeard rice</name>
    <name type="synonym">Asian wild rice</name>
    <dbReference type="NCBI Taxonomy" id="4529"/>
    <lineage>
        <taxon>Eukaryota</taxon>
        <taxon>Viridiplantae</taxon>
        <taxon>Streptophyta</taxon>
        <taxon>Embryophyta</taxon>
        <taxon>Tracheophyta</taxon>
        <taxon>Spermatophyta</taxon>
        <taxon>Magnoliopsida</taxon>
        <taxon>Liliopsida</taxon>
        <taxon>Poales</taxon>
        <taxon>Poaceae</taxon>
        <taxon>BOP clade</taxon>
        <taxon>Oryzoideae</taxon>
        <taxon>Oryzeae</taxon>
        <taxon>Oryzinae</taxon>
        <taxon>Oryza</taxon>
    </lineage>
</organism>
<reference evidence="1" key="2">
    <citation type="submission" date="2015-06" db="UniProtKB">
        <authorList>
            <consortium name="EnsemblPlants"/>
        </authorList>
    </citation>
    <scope>IDENTIFICATION</scope>
</reference>
<keyword evidence="2" id="KW-1185">Reference proteome</keyword>
<dbReference type="HOGENOM" id="CLU_2100940_0_0_1"/>
<accession>A0A0E0Q6C9</accession>
<dbReference type="OMA" id="LNYSRTY"/>
<evidence type="ECO:0000313" key="1">
    <source>
        <dbReference type="EnsemblPlants" id="ORUFI07G09500.1"/>
    </source>
</evidence>
<name>A0A0E0Q6C9_ORYRU</name>